<evidence type="ECO:0000313" key="2">
    <source>
        <dbReference type="EMBL" id="DAA04271.1"/>
    </source>
</evidence>
<gene>
    <name evidence="2" type="ORF">HDC15025</name>
</gene>
<sequence length="71" mass="7874">MSHKHIQAQGGVTQKDANVRTDVQQKPFVDPDPKIPCFFRCARNSCNATGSGILYQVQMRSSSSARDYSNV</sequence>
<feature type="region of interest" description="Disordered" evidence="1">
    <location>
        <begin position="1"/>
        <end position="20"/>
    </location>
</feature>
<dbReference type="EMBL" id="BK002766">
    <property type="protein sequence ID" value="DAA04271.1"/>
    <property type="molecule type" value="Genomic_DNA"/>
</dbReference>
<dbReference type="AlphaFoldDB" id="Q6IJF0"/>
<feature type="compositionally biased region" description="Polar residues" evidence="1">
    <location>
        <begin position="10"/>
        <end position="20"/>
    </location>
</feature>
<accession>Q6IJF0</accession>
<organism evidence="2">
    <name type="scientific">Drosophila melanogaster</name>
    <name type="common">Fruit fly</name>
    <dbReference type="NCBI Taxonomy" id="7227"/>
    <lineage>
        <taxon>Eukaryota</taxon>
        <taxon>Metazoa</taxon>
        <taxon>Ecdysozoa</taxon>
        <taxon>Arthropoda</taxon>
        <taxon>Hexapoda</taxon>
        <taxon>Insecta</taxon>
        <taxon>Pterygota</taxon>
        <taxon>Neoptera</taxon>
        <taxon>Endopterygota</taxon>
        <taxon>Diptera</taxon>
        <taxon>Brachycera</taxon>
        <taxon>Muscomorpha</taxon>
        <taxon>Ephydroidea</taxon>
        <taxon>Drosophilidae</taxon>
        <taxon>Drosophila</taxon>
        <taxon>Sophophora</taxon>
    </lineage>
</organism>
<evidence type="ECO:0000256" key="1">
    <source>
        <dbReference type="SAM" id="MobiDB-lite"/>
    </source>
</evidence>
<reference evidence="2" key="1">
    <citation type="journal article" date="2003" name="Genome Biol.">
        <title>An integrated gene annotation and transcriptional profiling approach towards the full gene content of the Drosophila genome.</title>
        <authorList>
            <person name="Hild M."/>
            <person name="Beckmann B."/>
            <person name="Haas S.A."/>
            <person name="Koch B."/>
            <person name="Solovyev V."/>
            <person name="Busold C."/>
            <person name="Fellenberg K."/>
            <person name="Boutros M."/>
            <person name="Vingron M."/>
            <person name="Sauer F."/>
            <person name="Hoheisel J.D."/>
            <person name="Paro R."/>
        </authorList>
    </citation>
    <scope>NUCLEOTIDE SEQUENCE</scope>
</reference>
<proteinExistence type="predicted"/>
<protein>
    <submittedName>
        <fullName evidence="2">HDC15025</fullName>
    </submittedName>
</protein>
<name>Q6IJF0_DROME</name>